<sequence>ILSVGFKDMSRKGNCWDNAVAESFFKTMKSEMVYHHRFATRQQAQLAVFKYIEGFYNRKRRHSALGYLTPSQYEQWLYQQSMAA</sequence>
<protein>
    <submittedName>
        <fullName evidence="2">IS3 family transposase</fullName>
    </submittedName>
</protein>
<proteinExistence type="predicted"/>
<evidence type="ECO:0000313" key="2">
    <source>
        <dbReference type="EMBL" id="MFD2068168.1"/>
    </source>
</evidence>
<dbReference type="SUPFAM" id="SSF53098">
    <property type="entry name" value="Ribonuclease H-like"/>
    <property type="match status" value="1"/>
</dbReference>
<dbReference type="RefSeq" id="WP_377470190.1">
    <property type="nucleotide sequence ID" value="NZ_JBHUHV010000049.1"/>
</dbReference>
<feature type="domain" description="Integrase catalytic" evidence="1">
    <location>
        <begin position="22"/>
        <end position="75"/>
    </location>
</feature>
<dbReference type="Gene3D" id="3.30.420.10">
    <property type="entry name" value="Ribonuclease H-like superfamily/Ribonuclease H"/>
    <property type="match status" value="1"/>
</dbReference>
<dbReference type="PANTHER" id="PTHR46889">
    <property type="entry name" value="TRANSPOSASE INSF FOR INSERTION SEQUENCE IS3B-RELATED"/>
    <property type="match status" value="1"/>
</dbReference>
<name>A0ABW4WZR6_9BACT</name>
<feature type="non-terminal residue" evidence="2">
    <location>
        <position position="1"/>
    </location>
</feature>
<gene>
    <name evidence="2" type="ORF">ACFSKU_14840</name>
</gene>
<comment type="caution">
    <text evidence="2">The sequence shown here is derived from an EMBL/GenBank/DDBJ whole genome shotgun (WGS) entry which is preliminary data.</text>
</comment>
<dbReference type="EMBL" id="JBHUHV010000049">
    <property type="protein sequence ID" value="MFD2068168.1"/>
    <property type="molecule type" value="Genomic_DNA"/>
</dbReference>
<dbReference type="InterPro" id="IPR001584">
    <property type="entry name" value="Integrase_cat-core"/>
</dbReference>
<reference evidence="3" key="1">
    <citation type="journal article" date="2019" name="Int. J. Syst. Evol. Microbiol.">
        <title>The Global Catalogue of Microorganisms (GCM) 10K type strain sequencing project: providing services to taxonomists for standard genome sequencing and annotation.</title>
        <authorList>
            <consortium name="The Broad Institute Genomics Platform"/>
            <consortium name="The Broad Institute Genome Sequencing Center for Infectious Disease"/>
            <person name="Wu L."/>
            <person name="Ma J."/>
        </authorList>
    </citation>
    <scope>NUCLEOTIDE SEQUENCE [LARGE SCALE GENOMIC DNA]</scope>
    <source>
        <strain evidence="3">JCM 16545</strain>
    </source>
</reference>
<dbReference type="InterPro" id="IPR012337">
    <property type="entry name" value="RNaseH-like_sf"/>
</dbReference>
<dbReference type="Proteomes" id="UP001597369">
    <property type="component" value="Unassembled WGS sequence"/>
</dbReference>
<dbReference type="PANTHER" id="PTHR46889:SF4">
    <property type="entry name" value="TRANSPOSASE INSO FOR INSERTION SEQUENCE ELEMENT IS911B-RELATED"/>
    <property type="match status" value="1"/>
</dbReference>
<organism evidence="2 3">
    <name type="scientific">Pontibacter silvestris</name>
    <dbReference type="NCBI Taxonomy" id="2305183"/>
    <lineage>
        <taxon>Bacteria</taxon>
        <taxon>Pseudomonadati</taxon>
        <taxon>Bacteroidota</taxon>
        <taxon>Cytophagia</taxon>
        <taxon>Cytophagales</taxon>
        <taxon>Hymenobacteraceae</taxon>
        <taxon>Pontibacter</taxon>
    </lineage>
</organism>
<evidence type="ECO:0000259" key="1">
    <source>
        <dbReference type="Pfam" id="PF13333"/>
    </source>
</evidence>
<accession>A0ABW4WZR6</accession>
<evidence type="ECO:0000313" key="3">
    <source>
        <dbReference type="Proteomes" id="UP001597369"/>
    </source>
</evidence>
<dbReference type="Pfam" id="PF13333">
    <property type="entry name" value="rve_2"/>
    <property type="match status" value="1"/>
</dbReference>
<dbReference type="InterPro" id="IPR036397">
    <property type="entry name" value="RNaseH_sf"/>
</dbReference>
<keyword evidence="3" id="KW-1185">Reference proteome</keyword>
<dbReference type="InterPro" id="IPR050900">
    <property type="entry name" value="Transposase_IS3/IS150/IS904"/>
</dbReference>